<evidence type="ECO:0000313" key="1">
    <source>
        <dbReference type="EMBL" id="GFQ72651.1"/>
    </source>
</evidence>
<organism evidence="1 2">
    <name type="scientific">Trichonephila clavata</name>
    <name type="common">Joro spider</name>
    <name type="synonym">Nephila clavata</name>
    <dbReference type="NCBI Taxonomy" id="2740835"/>
    <lineage>
        <taxon>Eukaryota</taxon>
        <taxon>Metazoa</taxon>
        <taxon>Ecdysozoa</taxon>
        <taxon>Arthropoda</taxon>
        <taxon>Chelicerata</taxon>
        <taxon>Arachnida</taxon>
        <taxon>Araneae</taxon>
        <taxon>Araneomorphae</taxon>
        <taxon>Entelegynae</taxon>
        <taxon>Araneoidea</taxon>
        <taxon>Nephilidae</taxon>
        <taxon>Trichonephila</taxon>
    </lineage>
</organism>
<reference evidence="1" key="1">
    <citation type="submission" date="2020-07" db="EMBL/GenBank/DDBJ databases">
        <title>Multicomponent nature underlies the extraordinary mechanical properties of spider dragline silk.</title>
        <authorList>
            <person name="Kono N."/>
            <person name="Nakamura H."/>
            <person name="Mori M."/>
            <person name="Yoshida Y."/>
            <person name="Ohtoshi R."/>
            <person name="Malay A.D."/>
            <person name="Moran D.A.P."/>
            <person name="Tomita M."/>
            <person name="Numata K."/>
            <person name="Arakawa K."/>
        </authorList>
    </citation>
    <scope>NUCLEOTIDE SEQUENCE</scope>
</reference>
<name>A0A8X6KG08_TRICU</name>
<dbReference type="AlphaFoldDB" id="A0A8X6KG08"/>
<accession>A0A8X6KG08</accession>
<protein>
    <submittedName>
        <fullName evidence="1">Uncharacterized protein</fullName>
    </submittedName>
</protein>
<gene>
    <name evidence="1" type="ORF">TNCT_96711</name>
</gene>
<dbReference type="Proteomes" id="UP000887116">
    <property type="component" value="Unassembled WGS sequence"/>
</dbReference>
<evidence type="ECO:0000313" key="2">
    <source>
        <dbReference type="Proteomes" id="UP000887116"/>
    </source>
</evidence>
<sequence length="166" mass="18721">MLLIVTFGSSRINSFICYSVDFVANKTVDGCFQSSTTVLERPCEHFFILLYTTFVINISLLKEVTFLYKYLFYSSPFTPKIRPLHASSLPNFATCRYKGGHKILVLLWPECLLINRLIKFPNGDGGIPCQTAEKKKSQDSAIVAVTYTKRPKSSMGERSCDIAGQR</sequence>
<keyword evidence="2" id="KW-1185">Reference proteome</keyword>
<dbReference type="EMBL" id="BMAO01031132">
    <property type="protein sequence ID" value="GFQ72651.1"/>
    <property type="molecule type" value="Genomic_DNA"/>
</dbReference>
<proteinExistence type="predicted"/>
<comment type="caution">
    <text evidence="1">The sequence shown here is derived from an EMBL/GenBank/DDBJ whole genome shotgun (WGS) entry which is preliminary data.</text>
</comment>